<dbReference type="EMBL" id="RXOC01000011">
    <property type="protein sequence ID" value="RXF68272.1"/>
    <property type="molecule type" value="Genomic_DNA"/>
</dbReference>
<feature type="chain" id="PRO_5020544079" evidence="1">
    <location>
        <begin position="18"/>
        <end position="277"/>
    </location>
</feature>
<dbReference type="Pfam" id="PF13385">
    <property type="entry name" value="Laminin_G_3"/>
    <property type="match status" value="1"/>
</dbReference>
<dbReference type="GO" id="GO:0004553">
    <property type="term" value="F:hydrolase activity, hydrolyzing O-glycosyl compounds"/>
    <property type="evidence" value="ECO:0007669"/>
    <property type="project" value="UniProtKB-ARBA"/>
</dbReference>
<feature type="signal peptide" evidence="1">
    <location>
        <begin position="1"/>
        <end position="17"/>
    </location>
</feature>
<name>A0A4V1KHT1_9SPHI</name>
<dbReference type="GO" id="GO:0005975">
    <property type="term" value="P:carbohydrate metabolic process"/>
    <property type="evidence" value="ECO:0007669"/>
    <property type="project" value="UniProtKB-ARBA"/>
</dbReference>
<protein>
    <submittedName>
        <fullName evidence="2">LamG domain-containing protein</fullName>
    </submittedName>
</protein>
<dbReference type="SUPFAM" id="SSF49899">
    <property type="entry name" value="Concanavalin A-like lectins/glucanases"/>
    <property type="match status" value="1"/>
</dbReference>
<dbReference type="InterPro" id="IPR013320">
    <property type="entry name" value="ConA-like_dom_sf"/>
</dbReference>
<proteinExistence type="predicted"/>
<dbReference type="PROSITE" id="PS51257">
    <property type="entry name" value="PROKAR_LIPOPROTEIN"/>
    <property type="match status" value="1"/>
</dbReference>
<dbReference type="Proteomes" id="UP000290848">
    <property type="component" value="Unassembled WGS sequence"/>
</dbReference>
<evidence type="ECO:0000313" key="2">
    <source>
        <dbReference type="EMBL" id="RXF68272.1"/>
    </source>
</evidence>
<accession>A0A4V1KHT1</accession>
<keyword evidence="1" id="KW-0732">Signal</keyword>
<evidence type="ECO:0000313" key="3">
    <source>
        <dbReference type="Proteomes" id="UP000290848"/>
    </source>
</evidence>
<evidence type="ECO:0000256" key="1">
    <source>
        <dbReference type="SAM" id="SignalP"/>
    </source>
</evidence>
<dbReference type="AlphaFoldDB" id="A0A4V1KHT1"/>
<organism evidence="2 3">
    <name type="scientific">Arcticibacter tournemirensis</name>
    <dbReference type="NCBI Taxonomy" id="699437"/>
    <lineage>
        <taxon>Bacteria</taxon>
        <taxon>Pseudomonadati</taxon>
        <taxon>Bacteroidota</taxon>
        <taxon>Sphingobacteriia</taxon>
        <taxon>Sphingobacteriales</taxon>
        <taxon>Sphingobacteriaceae</taxon>
        <taxon>Arcticibacter</taxon>
    </lineage>
</organism>
<gene>
    <name evidence="2" type="ORF">EKH83_15430</name>
</gene>
<comment type="caution">
    <text evidence="2">The sequence shown here is derived from an EMBL/GenBank/DDBJ whole genome shotgun (WGS) entry which is preliminary data.</text>
</comment>
<sequence>MKSKIFNIAAAVVISFAASSCTDKFDPSTYAPPLSIDGYTSTKQVAPESLVAHWAFDGGLSDSVSQTVGTASGTSFASGVKGQALQGALNGYVVSNTPEKVQKLTSFTITCWVKSALNTNGIVGLVDIANTTSFWGNLTLFFENGGSSTTGKLTARTYEGVVNNGGDNFIGLTDPWNRWIHVAYSYNESNSTYTVYYNGTKVGSKVVAGLGALSFKNASKMVFGTTQFQTTPSLTTGAEKQGWASYLTGQLDEVRIYNKALSASEVSVLQRLEARGK</sequence>
<dbReference type="RefSeq" id="WP_128770354.1">
    <property type="nucleotide sequence ID" value="NZ_RXOC01000011.1"/>
</dbReference>
<dbReference type="Gene3D" id="2.60.120.200">
    <property type="match status" value="1"/>
</dbReference>
<reference evidence="2 3" key="1">
    <citation type="submission" date="2018-12" db="EMBL/GenBank/DDBJ databases">
        <title>The Draft Genome Sequence of the Soil Bacterium Pedobacter tournemirensis R1.</title>
        <authorList>
            <person name="He J."/>
        </authorList>
    </citation>
    <scope>NUCLEOTIDE SEQUENCE [LARGE SCALE GENOMIC DNA]</scope>
    <source>
        <strain evidence="2 3">R1</strain>
    </source>
</reference>